<evidence type="ECO:0000256" key="6">
    <source>
        <dbReference type="ARBA" id="ARBA00022840"/>
    </source>
</evidence>
<evidence type="ECO:0000313" key="12">
    <source>
        <dbReference type="Proteomes" id="UP000095342"/>
    </source>
</evidence>
<feature type="domain" description="Glutamate--cysteine ligase" evidence="10">
    <location>
        <begin position="13"/>
        <end position="385"/>
    </location>
</feature>
<dbReference type="KEGG" id="aaeo:BJI67_12810"/>
<evidence type="ECO:0000256" key="8">
    <source>
        <dbReference type="HAMAP-Rule" id="MF_00578"/>
    </source>
</evidence>
<evidence type="ECO:0000256" key="2">
    <source>
        <dbReference type="ARBA" id="ARBA00008772"/>
    </source>
</evidence>
<accession>A0A1D8KA23</accession>
<sequence length="525" mass="59458">MSSYSSAERRLRNIIDQGEAHAVRCGQIGLEKESLRVQADGAIAQSPHPRALGSALAHPYITTDYSEALLELITPPGDDSAKTLQFLCDTHRFVYSGLGDEFLWATSMPCMLGGEDSIPIAQYGSSNPGRMKHIYRRGLGYRYGRVMQVIAGVHFNFSMSEAFWPVRQALEGVTGSSVGFVSESYMGMLRNLQRLGWLVPYLFGASPAVCVSFFKGRETRLPKFDAYTHYEPYATSLRMGDIGYTNAKEGESGIKVCYDSLSSYIDSLECAIRTPYPKYEEIGVKVDGQYRQLNANILQIENEYYSSVRPKQVLENGERPALALKRRGVRYIELRSLDVNAYHPLGVSPEQMRFIEALLIFALFCDSPLVDADERRDIDANFLRVAHRGREPGLTLRRHAWEVDMRDWAEEILDAMGAFCELLDGGSSGVYCHALERQRAKVRDPEETPSARMLREMRERKESFHAFALRMSLEHRNFFLAQGLSEERRAFFEQLAETSLATQARLENETNLPLDDYIAAYFADR</sequence>
<reference evidence="11 12" key="1">
    <citation type="submission" date="2016-09" db="EMBL/GenBank/DDBJ databases">
        <title>Acidihalobacter prosperus V6 (DSM14174).</title>
        <authorList>
            <person name="Khaleque H.N."/>
            <person name="Ramsay J.P."/>
            <person name="Murphy R.J.T."/>
            <person name="Kaksonen A.H."/>
            <person name="Boxall N.J."/>
            <person name="Watkin E.L.J."/>
        </authorList>
    </citation>
    <scope>NUCLEOTIDE SEQUENCE [LARGE SCALE GENOMIC DNA]</scope>
    <source>
        <strain evidence="11 12">V6</strain>
    </source>
</reference>
<dbReference type="Proteomes" id="UP000095342">
    <property type="component" value="Chromosome"/>
</dbReference>
<dbReference type="UniPathway" id="UPA00142">
    <property type="reaction ID" value="UER00209"/>
</dbReference>
<dbReference type="GO" id="GO:0046872">
    <property type="term" value="F:metal ion binding"/>
    <property type="evidence" value="ECO:0007669"/>
    <property type="project" value="TreeGrafter"/>
</dbReference>
<dbReference type="SUPFAM" id="SSF55931">
    <property type="entry name" value="Glutamine synthetase/guanido kinase"/>
    <property type="match status" value="1"/>
</dbReference>
<gene>
    <name evidence="8" type="primary">gshA</name>
    <name evidence="11" type="ORF">BJI67_12810</name>
</gene>
<dbReference type="PANTHER" id="PTHR38761:SF1">
    <property type="entry name" value="GLUTAMATE--CYSTEINE LIGASE"/>
    <property type="match status" value="1"/>
</dbReference>
<dbReference type="PANTHER" id="PTHR38761">
    <property type="entry name" value="GLUTAMATE--CYSTEINE LIGASE"/>
    <property type="match status" value="1"/>
</dbReference>
<evidence type="ECO:0000256" key="9">
    <source>
        <dbReference type="RuleBase" id="RU004391"/>
    </source>
</evidence>
<dbReference type="GO" id="GO:0005829">
    <property type="term" value="C:cytosol"/>
    <property type="evidence" value="ECO:0007669"/>
    <property type="project" value="TreeGrafter"/>
</dbReference>
<dbReference type="HAMAP" id="MF_00578">
    <property type="entry name" value="Glu_cys_ligase"/>
    <property type="match status" value="1"/>
</dbReference>
<evidence type="ECO:0000256" key="5">
    <source>
        <dbReference type="ARBA" id="ARBA00022741"/>
    </source>
</evidence>
<dbReference type="InterPro" id="IPR007370">
    <property type="entry name" value="Glu_cys_ligase"/>
</dbReference>
<dbReference type="RefSeq" id="WP_070073348.1">
    <property type="nucleotide sequence ID" value="NZ_CP017448.1"/>
</dbReference>
<dbReference type="GO" id="GO:0006750">
    <property type="term" value="P:glutathione biosynthetic process"/>
    <property type="evidence" value="ECO:0007669"/>
    <property type="project" value="UniProtKB-UniRule"/>
</dbReference>
<dbReference type="GO" id="GO:0004357">
    <property type="term" value="F:glutamate-cysteine ligase activity"/>
    <property type="evidence" value="ECO:0007669"/>
    <property type="project" value="UniProtKB-UniRule"/>
</dbReference>
<keyword evidence="3 8" id="KW-0436">Ligase</keyword>
<evidence type="ECO:0000256" key="7">
    <source>
        <dbReference type="ARBA" id="ARBA00048819"/>
    </source>
</evidence>
<evidence type="ECO:0000313" key="11">
    <source>
        <dbReference type="EMBL" id="AOV17812.1"/>
    </source>
</evidence>
<comment type="similarity">
    <text evidence="2 8">Belongs to the glutamate--cysteine ligase type 1 family. Type 1 subfamily.</text>
</comment>
<evidence type="ECO:0000256" key="3">
    <source>
        <dbReference type="ARBA" id="ARBA00022598"/>
    </source>
</evidence>
<dbReference type="InterPro" id="IPR006334">
    <property type="entry name" value="Glut_cys_ligase"/>
</dbReference>
<dbReference type="AlphaFoldDB" id="A0A1D8KA23"/>
<dbReference type="Pfam" id="PF04262">
    <property type="entry name" value="Glu_cys_ligase"/>
    <property type="match status" value="1"/>
</dbReference>
<evidence type="ECO:0000259" key="10">
    <source>
        <dbReference type="Pfam" id="PF04262"/>
    </source>
</evidence>
<comment type="pathway">
    <text evidence="1 8 9">Sulfur metabolism; glutathione biosynthesis; glutathione from L-cysteine and L-glutamate: step 1/2.</text>
</comment>
<keyword evidence="4 8" id="KW-0317">Glutathione biosynthesis</keyword>
<dbReference type="EC" id="6.3.2.2" evidence="8"/>
<keyword evidence="6 8" id="KW-0067">ATP-binding</keyword>
<comment type="catalytic activity">
    <reaction evidence="7 8 9">
        <text>L-cysteine + L-glutamate + ATP = gamma-L-glutamyl-L-cysteine + ADP + phosphate + H(+)</text>
        <dbReference type="Rhea" id="RHEA:13285"/>
        <dbReference type="ChEBI" id="CHEBI:15378"/>
        <dbReference type="ChEBI" id="CHEBI:29985"/>
        <dbReference type="ChEBI" id="CHEBI:30616"/>
        <dbReference type="ChEBI" id="CHEBI:35235"/>
        <dbReference type="ChEBI" id="CHEBI:43474"/>
        <dbReference type="ChEBI" id="CHEBI:58173"/>
        <dbReference type="ChEBI" id="CHEBI:456216"/>
        <dbReference type="EC" id="6.3.2.2"/>
    </reaction>
</comment>
<keyword evidence="5 8" id="KW-0547">Nucleotide-binding</keyword>
<dbReference type="EMBL" id="CP017448">
    <property type="protein sequence ID" value="AOV17812.1"/>
    <property type="molecule type" value="Genomic_DNA"/>
</dbReference>
<keyword evidence="12" id="KW-1185">Reference proteome</keyword>
<evidence type="ECO:0000256" key="4">
    <source>
        <dbReference type="ARBA" id="ARBA00022684"/>
    </source>
</evidence>
<protein>
    <recommendedName>
        <fullName evidence="8">Glutamate--cysteine ligase</fullName>
        <ecNumber evidence="8">6.3.2.2</ecNumber>
    </recommendedName>
    <alternativeName>
        <fullName evidence="8">Gamma-ECS</fullName>
        <shortName evidence="8">GCS</shortName>
    </alternativeName>
    <alternativeName>
        <fullName evidence="8">Gamma-glutamylcysteine synthetase</fullName>
    </alternativeName>
</protein>
<dbReference type="InterPro" id="IPR014746">
    <property type="entry name" value="Gln_synth/guanido_kin_cat_dom"/>
</dbReference>
<proteinExistence type="inferred from homology"/>
<dbReference type="NCBIfam" id="TIGR01434">
    <property type="entry name" value="glu_cys_ligase"/>
    <property type="match status" value="1"/>
</dbReference>
<organism evidence="11 12">
    <name type="scientific">Acidihalobacter aeolianus</name>
    <dbReference type="NCBI Taxonomy" id="2792603"/>
    <lineage>
        <taxon>Bacteria</taxon>
        <taxon>Pseudomonadati</taxon>
        <taxon>Pseudomonadota</taxon>
        <taxon>Gammaproteobacteria</taxon>
        <taxon>Chromatiales</taxon>
        <taxon>Ectothiorhodospiraceae</taxon>
        <taxon>Acidihalobacter</taxon>
    </lineage>
</organism>
<evidence type="ECO:0000256" key="1">
    <source>
        <dbReference type="ARBA" id="ARBA00005006"/>
    </source>
</evidence>
<dbReference type="Gene3D" id="3.30.590.20">
    <property type="match status" value="1"/>
</dbReference>
<dbReference type="GO" id="GO:0005524">
    <property type="term" value="F:ATP binding"/>
    <property type="evidence" value="ECO:0007669"/>
    <property type="project" value="UniProtKB-KW"/>
</dbReference>
<name>A0A1D8KA23_9GAMM</name>